<gene>
    <name evidence="2" type="ORF">I7I53_05628</name>
</gene>
<dbReference type="AlphaFoldDB" id="A0A8A1LVI5"/>
<accession>A0A8A1LVI5</accession>
<feature type="region of interest" description="Disordered" evidence="1">
    <location>
        <begin position="1"/>
        <end position="37"/>
    </location>
</feature>
<dbReference type="EMBL" id="CP069106">
    <property type="protein sequence ID" value="QSS57215.1"/>
    <property type="molecule type" value="Genomic_DNA"/>
</dbReference>
<feature type="compositionally biased region" description="Basic and acidic residues" evidence="1">
    <location>
        <begin position="16"/>
        <end position="25"/>
    </location>
</feature>
<dbReference type="Proteomes" id="UP000663419">
    <property type="component" value="Chromosome 5"/>
</dbReference>
<reference evidence="2" key="1">
    <citation type="submission" date="2021-01" db="EMBL/GenBank/DDBJ databases">
        <title>Chromosome-level genome assembly of a human fungal pathogen reveals clustering of transcriptionally co-regulated genes.</title>
        <authorList>
            <person name="Voorhies M."/>
            <person name="Cohen S."/>
            <person name="Shea T.P."/>
            <person name="Petrus S."/>
            <person name="Munoz J.F."/>
            <person name="Poplawski S."/>
            <person name="Goldman W.E."/>
            <person name="Michael T."/>
            <person name="Cuomo C.A."/>
            <person name="Sil A."/>
            <person name="Beyhan S."/>
        </authorList>
    </citation>
    <scope>NUCLEOTIDE SEQUENCE</scope>
    <source>
        <strain evidence="2">H88</strain>
    </source>
</reference>
<name>A0A8A1LVI5_AJEC8</name>
<sequence length="106" mass="12092">MILHTSRPLPTALHDSLPHPQRDNKCIPSRNPSGLQKRKFDCCQRGVFPILVIWRMHEKKKEKKEREKKGTKKRSSCPALAKCDCDQPLPLYSGEPTSLTSPPPLH</sequence>
<protein>
    <submittedName>
        <fullName evidence="2">Uncharacterized protein</fullName>
    </submittedName>
</protein>
<dbReference type="VEuPathDB" id="FungiDB:I7I53_05628"/>
<evidence type="ECO:0000256" key="1">
    <source>
        <dbReference type="SAM" id="MobiDB-lite"/>
    </source>
</evidence>
<evidence type="ECO:0000313" key="3">
    <source>
        <dbReference type="Proteomes" id="UP000663419"/>
    </source>
</evidence>
<evidence type="ECO:0000313" key="2">
    <source>
        <dbReference type="EMBL" id="QSS57215.1"/>
    </source>
</evidence>
<proteinExistence type="predicted"/>
<feature type="region of interest" description="Disordered" evidence="1">
    <location>
        <begin position="58"/>
        <end position="106"/>
    </location>
</feature>
<organism evidence="2 3">
    <name type="scientific">Ajellomyces capsulatus (strain H88)</name>
    <name type="common">Darling's disease fungus</name>
    <name type="synonym">Histoplasma capsulatum</name>
    <dbReference type="NCBI Taxonomy" id="544711"/>
    <lineage>
        <taxon>Eukaryota</taxon>
        <taxon>Fungi</taxon>
        <taxon>Dikarya</taxon>
        <taxon>Ascomycota</taxon>
        <taxon>Pezizomycotina</taxon>
        <taxon>Eurotiomycetes</taxon>
        <taxon>Eurotiomycetidae</taxon>
        <taxon>Onygenales</taxon>
        <taxon>Ajellomycetaceae</taxon>
        <taxon>Histoplasma</taxon>
    </lineage>
</organism>